<keyword evidence="2" id="KW-1185">Reference proteome</keyword>
<name>A0A1D1VXU3_RAMVA</name>
<dbReference type="Proteomes" id="UP000186922">
    <property type="component" value="Unassembled WGS sequence"/>
</dbReference>
<protein>
    <submittedName>
        <fullName evidence="1">Uncharacterized protein</fullName>
    </submittedName>
</protein>
<accession>A0A1D1VXU3</accession>
<reference evidence="1 2" key="1">
    <citation type="journal article" date="2016" name="Nat. Commun.">
        <title>Extremotolerant tardigrade genome and improved radiotolerance of human cultured cells by tardigrade-unique protein.</title>
        <authorList>
            <person name="Hashimoto T."/>
            <person name="Horikawa D.D."/>
            <person name="Saito Y."/>
            <person name="Kuwahara H."/>
            <person name="Kozuka-Hata H."/>
            <person name="Shin-I T."/>
            <person name="Minakuchi Y."/>
            <person name="Ohishi K."/>
            <person name="Motoyama A."/>
            <person name="Aizu T."/>
            <person name="Enomoto A."/>
            <person name="Kondo K."/>
            <person name="Tanaka S."/>
            <person name="Hara Y."/>
            <person name="Koshikawa S."/>
            <person name="Sagara H."/>
            <person name="Miura T."/>
            <person name="Yokobori S."/>
            <person name="Miyagawa K."/>
            <person name="Suzuki Y."/>
            <person name="Kubo T."/>
            <person name="Oyama M."/>
            <person name="Kohara Y."/>
            <person name="Fujiyama A."/>
            <person name="Arakawa K."/>
            <person name="Katayama T."/>
            <person name="Toyoda A."/>
            <person name="Kunieda T."/>
        </authorList>
    </citation>
    <scope>NUCLEOTIDE SEQUENCE [LARGE SCALE GENOMIC DNA]</scope>
    <source>
        <strain evidence="1 2">YOKOZUNA-1</strain>
    </source>
</reference>
<evidence type="ECO:0000313" key="1">
    <source>
        <dbReference type="EMBL" id="GAV04638.1"/>
    </source>
</evidence>
<dbReference type="AlphaFoldDB" id="A0A1D1VXU3"/>
<gene>
    <name evidence="1" type="primary">RvY_14896-1</name>
    <name evidence="1" type="synonym">RvY_14896.1</name>
    <name evidence="1" type="ORF">RvY_14896</name>
</gene>
<sequence>MQRPPKLEVAHAARYVPVDGQLEPTVGSIYTVRFRNRTSPLWRLLGHGGVYECCKGKEGSNAKVDDRASNDACAIVAKHYLASMMD</sequence>
<evidence type="ECO:0000313" key="2">
    <source>
        <dbReference type="Proteomes" id="UP000186922"/>
    </source>
</evidence>
<comment type="caution">
    <text evidence="1">The sequence shown here is derived from an EMBL/GenBank/DDBJ whole genome shotgun (WGS) entry which is preliminary data.</text>
</comment>
<dbReference type="EMBL" id="BDGG01000011">
    <property type="protein sequence ID" value="GAV04638.1"/>
    <property type="molecule type" value="Genomic_DNA"/>
</dbReference>
<organism evidence="1 2">
    <name type="scientific">Ramazzottius varieornatus</name>
    <name type="common">Water bear</name>
    <name type="synonym">Tardigrade</name>
    <dbReference type="NCBI Taxonomy" id="947166"/>
    <lineage>
        <taxon>Eukaryota</taxon>
        <taxon>Metazoa</taxon>
        <taxon>Ecdysozoa</taxon>
        <taxon>Tardigrada</taxon>
        <taxon>Eutardigrada</taxon>
        <taxon>Parachela</taxon>
        <taxon>Hypsibioidea</taxon>
        <taxon>Ramazzottiidae</taxon>
        <taxon>Ramazzottius</taxon>
    </lineage>
</organism>
<proteinExistence type="predicted"/>